<reference evidence="1" key="1">
    <citation type="submission" date="2019-03" db="EMBL/GenBank/DDBJ databases">
        <title>Long read genome sequence of the mycoparasitic Pythium oligandrum ATCC 38472 isolated from sugarbeet rhizosphere.</title>
        <authorList>
            <person name="Gaulin E."/>
        </authorList>
    </citation>
    <scope>NUCLEOTIDE SEQUENCE</scope>
    <source>
        <strain evidence="1">ATCC 38472_TT</strain>
    </source>
</reference>
<dbReference type="Proteomes" id="UP000794436">
    <property type="component" value="Unassembled WGS sequence"/>
</dbReference>
<organism evidence="1 2">
    <name type="scientific">Pythium oligandrum</name>
    <name type="common">Mycoparasitic fungus</name>
    <dbReference type="NCBI Taxonomy" id="41045"/>
    <lineage>
        <taxon>Eukaryota</taxon>
        <taxon>Sar</taxon>
        <taxon>Stramenopiles</taxon>
        <taxon>Oomycota</taxon>
        <taxon>Peronosporomycetes</taxon>
        <taxon>Pythiales</taxon>
        <taxon>Pythiaceae</taxon>
        <taxon>Pythium</taxon>
    </lineage>
</organism>
<dbReference type="EMBL" id="SPLM01000108">
    <property type="protein sequence ID" value="TMW60221.1"/>
    <property type="molecule type" value="Genomic_DNA"/>
</dbReference>
<gene>
    <name evidence="1" type="ORF">Poli38472_000263</name>
</gene>
<dbReference type="AlphaFoldDB" id="A0A8K1CC46"/>
<comment type="caution">
    <text evidence="1">The sequence shown here is derived from an EMBL/GenBank/DDBJ whole genome shotgun (WGS) entry which is preliminary data.</text>
</comment>
<sequence length="222" mass="23452">MGSYLSIVNDTQDRWQCKLGPDEAALKIAGIIVSIVGTIATIIGTAGTAAPLAASLGANGVVAVFGVSTSALATITAGAAAASTVASVAGGVSGFSMGVAKGITDQLNKDTFHTIEPGQSNRWGKMSLSLWQQGTCVKTTIVDEKTVRTETLYMRPIFSGASDNSNNDHKIQFWLSKWGTEKQDIVSQDKARRYLTEEGQDANEDELIYFFANGTNTYDGDA</sequence>
<protein>
    <submittedName>
        <fullName evidence="1">Uncharacterized protein</fullName>
    </submittedName>
</protein>
<evidence type="ECO:0000313" key="1">
    <source>
        <dbReference type="EMBL" id="TMW60221.1"/>
    </source>
</evidence>
<evidence type="ECO:0000313" key="2">
    <source>
        <dbReference type="Proteomes" id="UP000794436"/>
    </source>
</evidence>
<name>A0A8K1CC46_PYTOL</name>
<keyword evidence="2" id="KW-1185">Reference proteome</keyword>
<dbReference type="OrthoDB" id="122216at2759"/>
<proteinExistence type="predicted"/>
<accession>A0A8K1CC46</accession>